<dbReference type="EMBL" id="CAWYQH010000108">
    <property type="protein sequence ID" value="CAK8689340.1"/>
    <property type="molecule type" value="Genomic_DNA"/>
</dbReference>
<accession>A0ABP0GGM4</accession>
<keyword evidence="3" id="KW-1185">Reference proteome</keyword>
<dbReference type="NCBIfam" id="TIGR00555">
    <property type="entry name" value="panK_eukar"/>
    <property type="match status" value="1"/>
</dbReference>
<sequence length="404" mass="44927">MTHGKTDEDISNTHLSDISQENQETPETRRRCRTGSLKKQPFPWFGLDIGGTLVKLVYFEPLFLTPDEEKKEEESLKQIRKYLTSNTAYGTTGVRDTHLELKNIDLEGYKGNLHFIRFPTDQMEVFMKMVIEKQFATLIDTFQATGGGSYKFEEKFHSEINVHLNKLDELVCLIKGINFVDRHSDMNGESECFSIQNPSLGNDQIVKEPFDFRNPYPYVAVNIGSGVSIMLVNSENDFSRITGTSLGGGTFFGLCCLLTKCKTFDDAIELATHGDSTKVDKLVSDIYGESGYTKFGLAGSVVASSFGKMNSAEHREQATRQDIAKALLVTITNNIGSLAINAAIQHGVERIVFVGNFLRVNPISMRLLAYAMHYWSNGSQKALFLEHEGYFGAVGALLGNVCGS</sequence>
<evidence type="ECO:0000313" key="2">
    <source>
        <dbReference type="EMBL" id="CAK8689340.1"/>
    </source>
</evidence>
<proteinExistence type="predicted"/>
<dbReference type="InterPro" id="IPR043129">
    <property type="entry name" value="ATPase_NBD"/>
</dbReference>
<comment type="caution">
    <text evidence="2">The sequence shown here is derived from an EMBL/GenBank/DDBJ whole genome shotgun (WGS) entry which is preliminary data.</text>
</comment>
<dbReference type="PANTHER" id="PTHR12280">
    <property type="entry name" value="PANTOTHENATE KINASE"/>
    <property type="match status" value="1"/>
</dbReference>
<dbReference type="Gene3D" id="3.30.420.510">
    <property type="match status" value="1"/>
</dbReference>
<evidence type="ECO:0008006" key="4">
    <source>
        <dbReference type="Google" id="ProtNLM"/>
    </source>
</evidence>
<dbReference type="Gene3D" id="3.30.420.40">
    <property type="match status" value="1"/>
</dbReference>
<reference evidence="2 3" key="1">
    <citation type="submission" date="2024-02" db="EMBL/GenBank/DDBJ databases">
        <authorList>
            <person name="Daric V."/>
            <person name="Darras S."/>
        </authorList>
    </citation>
    <scope>NUCLEOTIDE SEQUENCE [LARGE SCALE GENOMIC DNA]</scope>
</reference>
<dbReference type="InterPro" id="IPR004567">
    <property type="entry name" value="Type_II_PanK"/>
</dbReference>
<dbReference type="CDD" id="cd24122">
    <property type="entry name" value="ASKHA_NBD_PanK-II_Pank1-like"/>
    <property type="match status" value="1"/>
</dbReference>
<evidence type="ECO:0000256" key="1">
    <source>
        <dbReference type="SAM" id="MobiDB-lite"/>
    </source>
</evidence>
<name>A0ABP0GGM4_CLALP</name>
<protein>
    <recommendedName>
        <fullName evidence="4">Pantothenate kinase</fullName>
    </recommendedName>
</protein>
<dbReference type="Pfam" id="PF03630">
    <property type="entry name" value="Fumble"/>
    <property type="match status" value="1"/>
</dbReference>
<evidence type="ECO:0000313" key="3">
    <source>
        <dbReference type="Proteomes" id="UP001642483"/>
    </source>
</evidence>
<dbReference type="SUPFAM" id="SSF53067">
    <property type="entry name" value="Actin-like ATPase domain"/>
    <property type="match status" value="2"/>
</dbReference>
<dbReference type="PANTHER" id="PTHR12280:SF30">
    <property type="entry name" value="FUMBLE"/>
    <property type="match status" value="1"/>
</dbReference>
<gene>
    <name evidence="2" type="ORF">CVLEPA_LOCUS21359</name>
</gene>
<feature type="region of interest" description="Disordered" evidence="1">
    <location>
        <begin position="1"/>
        <end position="33"/>
    </location>
</feature>
<feature type="compositionally biased region" description="Polar residues" evidence="1">
    <location>
        <begin position="12"/>
        <end position="25"/>
    </location>
</feature>
<dbReference type="Proteomes" id="UP001642483">
    <property type="component" value="Unassembled WGS sequence"/>
</dbReference>
<organism evidence="2 3">
    <name type="scientific">Clavelina lepadiformis</name>
    <name type="common">Light-bulb sea squirt</name>
    <name type="synonym">Ascidia lepadiformis</name>
    <dbReference type="NCBI Taxonomy" id="159417"/>
    <lineage>
        <taxon>Eukaryota</taxon>
        <taxon>Metazoa</taxon>
        <taxon>Chordata</taxon>
        <taxon>Tunicata</taxon>
        <taxon>Ascidiacea</taxon>
        <taxon>Aplousobranchia</taxon>
        <taxon>Clavelinidae</taxon>
        <taxon>Clavelina</taxon>
    </lineage>
</organism>